<feature type="compositionally biased region" description="Low complexity" evidence="7">
    <location>
        <begin position="147"/>
        <end position="157"/>
    </location>
</feature>
<accession>A0A0L6VD78</accession>
<dbReference type="STRING" id="27349.A0A0L6VD78"/>
<dbReference type="GO" id="GO:0005634">
    <property type="term" value="C:nucleus"/>
    <property type="evidence" value="ECO:0007669"/>
    <property type="project" value="TreeGrafter"/>
</dbReference>
<feature type="compositionally biased region" description="Low complexity" evidence="7">
    <location>
        <begin position="177"/>
        <end position="189"/>
    </location>
</feature>
<gene>
    <name evidence="9" type="ORF">VP01_1870g4</name>
</gene>
<evidence type="ECO:0000256" key="4">
    <source>
        <dbReference type="ARBA" id="ARBA00022801"/>
    </source>
</evidence>
<evidence type="ECO:0000256" key="1">
    <source>
        <dbReference type="ARBA" id="ARBA00000707"/>
    </source>
</evidence>
<feature type="region of interest" description="Disordered" evidence="7">
    <location>
        <begin position="1"/>
        <end position="59"/>
    </location>
</feature>
<evidence type="ECO:0000256" key="7">
    <source>
        <dbReference type="SAM" id="MobiDB-lite"/>
    </source>
</evidence>
<keyword evidence="4 6" id="KW-0378">Hydrolase</keyword>
<keyword evidence="5 6" id="KW-0788">Thiol protease</keyword>
<feature type="region of interest" description="Disordered" evidence="7">
    <location>
        <begin position="633"/>
        <end position="660"/>
    </location>
</feature>
<proteinExistence type="inferred from homology"/>
<reference evidence="9 10" key="1">
    <citation type="submission" date="2015-08" db="EMBL/GenBank/DDBJ databases">
        <title>Next Generation Sequencing and Analysis of the Genome of Puccinia sorghi L Schw, the Causal Agent of Maize Common Rust.</title>
        <authorList>
            <person name="Rochi L."/>
            <person name="Burguener G."/>
            <person name="Darino M."/>
            <person name="Turjanski A."/>
            <person name="Kreff E."/>
            <person name="Dieguez M.J."/>
            <person name="Sacco F."/>
        </authorList>
    </citation>
    <scope>NUCLEOTIDE SEQUENCE [LARGE SCALE GENOMIC DNA]</scope>
    <source>
        <strain evidence="9 10">RO10H11247</strain>
    </source>
</reference>
<evidence type="ECO:0000256" key="5">
    <source>
        <dbReference type="ARBA" id="ARBA00022807"/>
    </source>
</evidence>
<evidence type="ECO:0000313" key="9">
    <source>
        <dbReference type="EMBL" id="KNZ58736.1"/>
    </source>
</evidence>
<dbReference type="EMBL" id="LAVV01006693">
    <property type="protein sequence ID" value="KNZ58736.1"/>
    <property type="molecule type" value="Genomic_DNA"/>
</dbReference>
<feature type="compositionally biased region" description="Pro residues" evidence="7">
    <location>
        <begin position="166"/>
        <end position="176"/>
    </location>
</feature>
<protein>
    <recommendedName>
        <fullName evidence="6">Ubiquitin carboxyl-terminal hydrolase</fullName>
        <ecNumber evidence="6">3.4.19.12</ecNumber>
    </recommendedName>
</protein>
<keyword evidence="10" id="KW-1185">Reference proteome</keyword>
<dbReference type="InterPro" id="IPR028889">
    <property type="entry name" value="USP"/>
</dbReference>
<dbReference type="Gene3D" id="3.90.70.10">
    <property type="entry name" value="Cysteine proteinases"/>
    <property type="match status" value="1"/>
</dbReference>
<keyword evidence="2 6" id="KW-0645">Protease</keyword>
<dbReference type="GO" id="GO:0004843">
    <property type="term" value="F:cysteine-type deubiquitinase activity"/>
    <property type="evidence" value="ECO:0007669"/>
    <property type="project" value="UniProtKB-UniRule"/>
</dbReference>
<dbReference type="Pfam" id="PF00443">
    <property type="entry name" value="UCH"/>
    <property type="match status" value="1"/>
</dbReference>
<dbReference type="Proteomes" id="UP000037035">
    <property type="component" value="Unassembled WGS sequence"/>
</dbReference>
<dbReference type="CDD" id="cd02257">
    <property type="entry name" value="Peptidase_C19"/>
    <property type="match status" value="1"/>
</dbReference>
<dbReference type="EC" id="3.4.19.12" evidence="6"/>
<feature type="compositionally biased region" description="Polar residues" evidence="7">
    <location>
        <begin position="45"/>
        <end position="59"/>
    </location>
</feature>
<keyword evidence="3 6" id="KW-0833">Ubl conjugation pathway</keyword>
<evidence type="ECO:0000256" key="3">
    <source>
        <dbReference type="ARBA" id="ARBA00022786"/>
    </source>
</evidence>
<evidence type="ECO:0000259" key="8">
    <source>
        <dbReference type="PROSITE" id="PS50235"/>
    </source>
</evidence>
<dbReference type="VEuPathDB" id="FungiDB:VP01_1870g4"/>
<name>A0A0L6VD78_9BASI</name>
<feature type="compositionally biased region" description="Low complexity" evidence="7">
    <location>
        <begin position="115"/>
        <end position="139"/>
    </location>
</feature>
<feature type="compositionally biased region" description="Polar residues" evidence="7">
    <location>
        <begin position="96"/>
        <end position="106"/>
    </location>
</feature>
<comment type="catalytic activity">
    <reaction evidence="1 6">
        <text>Thiol-dependent hydrolysis of ester, thioester, amide, peptide and isopeptide bonds formed by the C-terminal Gly of ubiquitin (a 76-residue protein attached to proteins as an intracellular targeting signal).</text>
        <dbReference type="EC" id="3.4.19.12"/>
    </reaction>
</comment>
<feature type="domain" description="USP" evidence="8">
    <location>
        <begin position="257"/>
        <end position="697"/>
    </location>
</feature>
<evidence type="ECO:0000313" key="10">
    <source>
        <dbReference type="Proteomes" id="UP000037035"/>
    </source>
</evidence>
<dbReference type="InterPro" id="IPR038765">
    <property type="entry name" value="Papain-like_cys_pep_sf"/>
</dbReference>
<feature type="compositionally biased region" description="Low complexity" evidence="7">
    <location>
        <begin position="198"/>
        <end position="219"/>
    </location>
</feature>
<feature type="compositionally biased region" description="Low complexity" evidence="7">
    <location>
        <begin position="19"/>
        <end position="44"/>
    </location>
</feature>
<dbReference type="PANTHER" id="PTHR24006:SF687">
    <property type="entry name" value="UBIQUITIN CARBOXYL-TERMINAL HYDROLASE 10"/>
    <property type="match status" value="1"/>
</dbReference>
<dbReference type="InterPro" id="IPR050164">
    <property type="entry name" value="Peptidase_C19"/>
</dbReference>
<comment type="caution">
    <text evidence="9">The sequence shown here is derived from an EMBL/GenBank/DDBJ whole genome shotgun (WGS) entry which is preliminary data.</text>
</comment>
<dbReference type="OrthoDB" id="429671at2759"/>
<dbReference type="InterPro" id="IPR018200">
    <property type="entry name" value="USP_CS"/>
</dbReference>
<dbReference type="GO" id="GO:0006508">
    <property type="term" value="P:proteolysis"/>
    <property type="evidence" value="ECO:0007669"/>
    <property type="project" value="UniProtKB-KW"/>
</dbReference>
<evidence type="ECO:0000256" key="6">
    <source>
        <dbReference type="RuleBase" id="RU366025"/>
    </source>
</evidence>
<comment type="similarity">
    <text evidence="6">Belongs to the peptidase C19 family.</text>
</comment>
<dbReference type="InterPro" id="IPR001394">
    <property type="entry name" value="Peptidase_C19_UCH"/>
</dbReference>
<dbReference type="GO" id="GO:0016579">
    <property type="term" value="P:protein deubiquitination"/>
    <property type="evidence" value="ECO:0007669"/>
    <property type="project" value="InterPro"/>
</dbReference>
<sequence>MLEASTPIAGPSIPRSLINNSSNNTPTTSKQLITNNPAPATTTTQSGNLQQTNSHLQSDHQNNQHAINYLVRIRLADHLLAAPGVSFARSLSAYSSPYGTVRTSSPILRKNHKLSAPSTSSTPSTHQPTHVPTDPTPSQSSPPPTQTLPDQPSQQSDIDTTSGHSPPTPNHLPPSPTTSKTAASTNKPKSWADLLRRPLSTTKPTIPPSSSQPSPNSKTIGTSIQSTKPVDLDQPLPLSEKLILLKATDKPTYLIPRGLVNNGNICFANAILQVLVHCSPFFNLLRHIGRIVAYDFKSQTPLLDAMIAFIHEFQIVNPSDLQPIRDSAGQLIKYQLPTSAAHLREGDPFIAESVWMATKDNFRFDAMRRGQQEDAQEFLCFFLDSLHEELLFLTEKHDSKLSKTKPTPQNPLPHLGANEALNSGEWLEVGAKGQAAVTRSMDASPSPLTEIFDLKTRSVLHRSGQKDSVTFEPTNMLQLSIEHPSITTIEQALAHFSSPEVISDMVSKNGQRVSATKQVYIESFPPVLVLHLKRFNYNSRDGTVHKSNKQIRFGTELKIPQLVMSPAQRSSQNSKDGQVNFKLFAVVYHHGPHASGGHYTVLIRQPLIDSWTYIDDTHISSIANPNVMLNSISDGGIDQQIHSSSSSSHTGPNDQAHKSPEISRSLGANIHHINGDSNGGANNQNIKTPYLLFYTRG</sequence>
<dbReference type="GO" id="GO:0005829">
    <property type="term" value="C:cytosol"/>
    <property type="evidence" value="ECO:0007669"/>
    <property type="project" value="TreeGrafter"/>
</dbReference>
<dbReference type="PROSITE" id="PS50235">
    <property type="entry name" value="USP_3"/>
    <property type="match status" value="1"/>
</dbReference>
<dbReference type="AlphaFoldDB" id="A0A0L6VD78"/>
<dbReference type="PROSITE" id="PS00973">
    <property type="entry name" value="USP_2"/>
    <property type="match status" value="1"/>
</dbReference>
<dbReference type="PROSITE" id="PS00972">
    <property type="entry name" value="USP_1"/>
    <property type="match status" value="1"/>
</dbReference>
<evidence type="ECO:0000256" key="2">
    <source>
        <dbReference type="ARBA" id="ARBA00022670"/>
    </source>
</evidence>
<dbReference type="SUPFAM" id="SSF54001">
    <property type="entry name" value="Cysteine proteinases"/>
    <property type="match status" value="1"/>
</dbReference>
<feature type="region of interest" description="Disordered" evidence="7">
    <location>
        <begin position="96"/>
        <end position="232"/>
    </location>
</feature>
<dbReference type="PANTHER" id="PTHR24006">
    <property type="entry name" value="UBIQUITIN CARBOXYL-TERMINAL HYDROLASE"/>
    <property type="match status" value="1"/>
</dbReference>
<organism evidence="9 10">
    <name type="scientific">Puccinia sorghi</name>
    <dbReference type="NCBI Taxonomy" id="27349"/>
    <lineage>
        <taxon>Eukaryota</taxon>
        <taxon>Fungi</taxon>
        <taxon>Dikarya</taxon>
        <taxon>Basidiomycota</taxon>
        <taxon>Pucciniomycotina</taxon>
        <taxon>Pucciniomycetes</taxon>
        <taxon>Pucciniales</taxon>
        <taxon>Pucciniaceae</taxon>
        <taxon>Puccinia</taxon>
    </lineage>
</organism>